<dbReference type="InterPro" id="IPR002477">
    <property type="entry name" value="Peptidoglycan-bd-like"/>
</dbReference>
<reference evidence="2" key="1">
    <citation type="submission" date="2022-07" db="EMBL/GenBank/DDBJ databases">
        <authorList>
            <person name="Macas J."/>
            <person name="Novak P."/>
            <person name="Neumann P."/>
        </authorList>
    </citation>
    <scope>NUCLEOTIDE SEQUENCE</scope>
</reference>
<dbReference type="GO" id="GO:0009507">
    <property type="term" value="C:chloroplast"/>
    <property type="evidence" value="ECO:0007669"/>
    <property type="project" value="TreeGrafter"/>
</dbReference>
<dbReference type="Pfam" id="PF01471">
    <property type="entry name" value="PG_binding_1"/>
    <property type="match status" value="1"/>
</dbReference>
<evidence type="ECO:0000313" key="3">
    <source>
        <dbReference type="Proteomes" id="UP001152484"/>
    </source>
</evidence>
<evidence type="ECO:0000313" key="2">
    <source>
        <dbReference type="EMBL" id="CAH9099468.1"/>
    </source>
</evidence>
<evidence type="ECO:0000259" key="1">
    <source>
        <dbReference type="Pfam" id="PF01471"/>
    </source>
</evidence>
<name>A0A9P1EDW8_CUSEU</name>
<dbReference type="GO" id="GO:0003756">
    <property type="term" value="F:protein disulfide isomerase activity"/>
    <property type="evidence" value="ECO:0007669"/>
    <property type="project" value="TreeGrafter"/>
</dbReference>
<dbReference type="EMBL" id="CAMAPE010000038">
    <property type="protein sequence ID" value="CAH9099468.1"/>
    <property type="molecule type" value="Genomic_DNA"/>
</dbReference>
<accession>A0A9P1EDW8</accession>
<gene>
    <name evidence="2" type="ORF">CEURO_LOCUS14502</name>
</gene>
<dbReference type="InterPro" id="IPR036365">
    <property type="entry name" value="PGBD-like_sf"/>
</dbReference>
<dbReference type="InterPro" id="IPR036366">
    <property type="entry name" value="PGBDSf"/>
</dbReference>
<dbReference type="Gene3D" id="1.10.101.10">
    <property type="entry name" value="PGBD-like superfamily/PGBD"/>
    <property type="match status" value="1"/>
</dbReference>
<dbReference type="Proteomes" id="UP001152484">
    <property type="component" value="Unassembled WGS sequence"/>
</dbReference>
<protein>
    <recommendedName>
        <fullName evidence="1">Peptidoglycan binding-like domain-containing protein</fullName>
    </recommendedName>
</protein>
<comment type="caution">
    <text evidence="2">The sequence shown here is derived from an EMBL/GenBank/DDBJ whole genome shotgun (WGS) entry which is preliminary data.</text>
</comment>
<dbReference type="PANTHER" id="PTHR15852">
    <property type="entry name" value="PLASTID TRANSCRIPTIONALLY ACTIVE PROTEIN"/>
    <property type="match status" value="1"/>
</dbReference>
<dbReference type="SUPFAM" id="SSF47090">
    <property type="entry name" value="PGBD-like"/>
    <property type="match status" value="1"/>
</dbReference>
<dbReference type="OrthoDB" id="1001489at2759"/>
<dbReference type="SUPFAM" id="SSF57938">
    <property type="entry name" value="DnaJ/Hsp40 cysteine-rich domain"/>
    <property type="match status" value="1"/>
</dbReference>
<feature type="domain" description="Peptidoglycan binding-like" evidence="1">
    <location>
        <begin position="190"/>
        <end position="248"/>
    </location>
</feature>
<dbReference type="GO" id="GO:0009658">
    <property type="term" value="P:chloroplast organization"/>
    <property type="evidence" value="ECO:0007669"/>
    <property type="project" value="TreeGrafter"/>
</dbReference>
<proteinExistence type="predicted"/>
<dbReference type="AlphaFoldDB" id="A0A9P1EDW8"/>
<sequence>MAISIPVNFSCNTPVNQSPQSSSYSTTLVSFPFIPSLQTLSKSHICFALSSSKIEDTGGFEQREEARWLREEQRWLREEQRWLREEIRWKAEREALLREVQVLQHQIQELKSWSSLQEASVSSVSPHEVQLLEEVNDEGSATNLNTTGAMSLVMETSKEKEEVVVKEIVKDVEEEAREVKREILRKGSEGDDVCLMQEALLRLGFYCGEEEMEYSTFSTGTEHAVKTWQASFGAREDGIMTSELLERLFVQQKFVNSNLRLKSNPEQHVLESSKVCANGAPIASIMGISEFEQKVVKGDMETDVTHRRVFLLGENRWEEPSSRLKGNTQSASTKSSSDMTTRKCLTCHGDGQLICMDCYGTGEPNIEPQFMEWVGEGAKCPYCEGFGFVTCDVCEGRKVVDA</sequence>
<dbReference type="PANTHER" id="PTHR15852:SF16">
    <property type="entry name" value="PROTEIN DISULFIDE ISOMERASE PTAC5, CHLOROPLASTIC"/>
    <property type="match status" value="1"/>
</dbReference>
<dbReference type="InterPro" id="IPR036410">
    <property type="entry name" value="HSP_DnaJ_Cys-rich_dom_sf"/>
</dbReference>
<keyword evidence="3" id="KW-1185">Reference proteome</keyword>
<organism evidence="2 3">
    <name type="scientific">Cuscuta europaea</name>
    <name type="common">European dodder</name>
    <dbReference type="NCBI Taxonomy" id="41803"/>
    <lineage>
        <taxon>Eukaryota</taxon>
        <taxon>Viridiplantae</taxon>
        <taxon>Streptophyta</taxon>
        <taxon>Embryophyta</taxon>
        <taxon>Tracheophyta</taxon>
        <taxon>Spermatophyta</taxon>
        <taxon>Magnoliopsida</taxon>
        <taxon>eudicotyledons</taxon>
        <taxon>Gunneridae</taxon>
        <taxon>Pentapetalae</taxon>
        <taxon>asterids</taxon>
        <taxon>lamiids</taxon>
        <taxon>Solanales</taxon>
        <taxon>Convolvulaceae</taxon>
        <taxon>Cuscuteae</taxon>
        <taxon>Cuscuta</taxon>
        <taxon>Cuscuta subgen. Cuscuta</taxon>
    </lineage>
</organism>